<name>A0ABV8DLG9_9NOCA</name>
<dbReference type="InterPro" id="IPR029041">
    <property type="entry name" value="FAD-linked_oxidoreductase-like"/>
</dbReference>
<dbReference type="PIRSF" id="PIRSF000196">
    <property type="entry name" value="Pro_dehydrog"/>
    <property type="match status" value="1"/>
</dbReference>
<feature type="domain" description="Proline dehydrogenase" evidence="10">
    <location>
        <begin position="48"/>
        <end position="310"/>
    </location>
</feature>
<evidence type="ECO:0000256" key="2">
    <source>
        <dbReference type="ARBA" id="ARBA00004739"/>
    </source>
</evidence>
<dbReference type="RefSeq" id="WP_378610440.1">
    <property type="nucleotide sequence ID" value="NZ_JBHSAX010000002.1"/>
</dbReference>
<dbReference type="InterPro" id="IPR008219">
    <property type="entry name" value="PRODH_bac_arc"/>
</dbReference>
<evidence type="ECO:0000256" key="1">
    <source>
        <dbReference type="ARBA" id="ARBA00001974"/>
    </source>
</evidence>
<protein>
    <recommendedName>
        <fullName evidence="3">proline dehydrogenase</fullName>
        <ecNumber evidence="3">1.5.5.2</ecNumber>
    </recommendedName>
</protein>
<dbReference type="Proteomes" id="UP001595696">
    <property type="component" value="Unassembled WGS sequence"/>
</dbReference>
<evidence type="ECO:0000256" key="5">
    <source>
        <dbReference type="ARBA" id="ARBA00022741"/>
    </source>
</evidence>
<evidence type="ECO:0000256" key="7">
    <source>
        <dbReference type="ARBA" id="ARBA00023002"/>
    </source>
</evidence>
<dbReference type="Gene3D" id="3.20.20.220">
    <property type="match status" value="1"/>
</dbReference>
<keyword evidence="7" id="KW-0560">Oxidoreductase</keyword>
<keyword evidence="4" id="KW-0285">Flavoprotein</keyword>
<evidence type="ECO:0000256" key="9">
    <source>
        <dbReference type="ARBA" id="ARBA00048779"/>
    </source>
</evidence>
<dbReference type="InterPro" id="IPR002872">
    <property type="entry name" value="Proline_DH_dom"/>
</dbReference>
<sequence length="319" mass="34504">MNPLRPVILAAAGSPRLAKAVTTVPATAAVVRRFVAGADRAALLPVLRELLADGRRVSVDFLGENTTDPAQADAVVAEYLALIADLATLADAPGTELGPRWARPLEVSVKLTALGRELHEPAATGGHASPAAADRLRTICGAAERAGVWVTVDAEGHTGIAETLGIVHALRPEFPWLGVVLQSYLHRTEADCGGFTDARVRLCKGAYNEPPEVAFQHSAEVTDSYLRCLDVLMHGDGYPMVASHDPVLVEAAIAAGRTRYEHQMLYGVRDLEQRRLVREGRAVRVYVPYGTEWYGYLTRRLAERPANLGFFLRALVSRS</sequence>
<accession>A0ABV8DLG9</accession>
<evidence type="ECO:0000313" key="12">
    <source>
        <dbReference type="Proteomes" id="UP001595696"/>
    </source>
</evidence>
<comment type="pathway">
    <text evidence="2">Amino-acid degradation; L-proline degradation into L-glutamate; L-glutamate from L-proline: step 1/2.</text>
</comment>
<keyword evidence="12" id="KW-1185">Reference proteome</keyword>
<keyword evidence="8" id="KW-0642">Proline metabolism</keyword>
<gene>
    <name evidence="11" type="ORF">ACFO0B_01600</name>
</gene>
<keyword evidence="6" id="KW-0274">FAD</keyword>
<evidence type="ECO:0000256" key="3">
    <source>
        <dbReference type="ARBA" id="ARBA00012695"/>
    </source>
</evidence>
<dbReference type="PANTHER" id="PTHR13914">
    <property type="entry name" value="PROLINE OXIDASE"/>
    <property type="match status" value="1"/>
</dbReference>
<dbReference type="SUPFAM" id="SSF51730">
    <property type="entry name" value="FAD-linked oxidoreductase"/>
    <property type="match status" value="1"/>
</dbReference>
<organism evidence="11 12">
    <name type="scientific">Nocardia jiangsuensis</name>
    <dbReference type="NCBI Taxonomy" id="1691563"/>
    <lineage>
        <taxon>Bacteria</taxon>
        <taxon>Bacillati</taxon>
        <taxon>Actinomycetota</taxon>
        <taxon>Actinomycetes</taxon>
        <taxon>Mycobacteriales</taxon>
        <taxon>Nocardiaceae</taxon>
        <taxon>Nocardia</taxon>
    </lineage>
</organism>
<evidence type="ECO:0000256" key="6">
    <source>
        <dbReference type="ARBA" id="ARBA00022827"/>
    </source>
</evidence>
<evidence type="ECO:0000256" key="4">
    <source>
        <dbReference type="ARBA" id="ARBA00022630"/>
    </source>
</evidence>
<comment type="caution">
    <text evidence="11">The sequence shown here is derived from an EMBL/GenBank/DDBJ whole genome shotgun (WGS) entry which is preliminary data.</text>
</comment>
<proteinExistence type="predicted"/>
<reference evidence="12" key="1">
    <citation type="journal article" date="2019" name="Int. J. Syst. Evol. Microbiol.">
        <title>The Global Catalogue of Microorganisms (GCM) 10K type strain sequencing project: providing services to taxonomists for standard genome sequencing and annotation.</title>
        <authorList>
            <consortium name="The Broad Institute Genomics Platform"/>
            <consortium name="The Broad Institute Genome Sequencing Center for Infectious Disease"/>
            <person name="Wu L."/>
            <person name="Ma J."/>
        </authorList>
    </citation>
    <scope>NUCLEOTIDE SEQUENCE [LARGE SCALE GENOMIC DNA]</scope>
    <source>
        <strain evidence="12">CGMCC 4.7330</strain>
    </source>
</reference>
<comment type="catalytic activity">
    <reaction evidence="9">
        <text>L-proline + a quinone = (S)-1-pyrroline-5-carboxylate + a quinol + H(+)</text>
        <dbReference type="Rhea" id="RHEA:23784"/>
        <dbReference type="ChEBI" id="CHEBI:15378"/>
        <dbReference type="ChEBI" id="CHEBI:17388"/>
        <dbReference type="ChEBI" id="CHEBI:24646"/>
        <dbReference type="ChEBI" id="CHEBI:60039"/>
        <dbReference type="ChEBI" id="CHEBI:132124"/>
        <dbReference type="EC" id="1.5.5.2"/>
    </reaction>
</comment>
<dbReference type="EMBL" id="JBHSAX010000002">
    <property type="protein sequence ID" value="MFC3960678.1"/>
    <property type="molecule type" value="Genomic_DNA"/>
</dbReference>
<dbReference type="PANTHER" id="PTHR13914:SF0">
    <property type="entry name" value="PROLINE DEHYDROGENASE 1, MITOCHONDRIAL"/>
    <property type="match status" value="1"/>
</dbReference>
<dbReference type="EC" id="1.5.5.2" evidence="3"/>
<evidence type="ECO:0000256" key="8">
    <source>
        <dbReference type="ARBA" id="ARBA00023062"/>
    </source>
</evidence>
<dbReference type="InterPro" id="IPR015659">
    <property type="entry name" value="Proline_oxidase"/>
</dbReference>
<comment type="cofactor">
    <cofactor evidence="1">
        <name>FAD</name>
        <dbReference type="ChEBI" id="CHEBI:57692"/>
    </cofactor>
</comment>
<dbReference type="Pfam" id="PF01619">
    <property type="entry name" value="Pro_dh"/>
    <property type="match status" value="1"/>
</dbReference>
<evidence type="ECO:0000259" key="10">
    <source>
        <dbReference type="Pfam" id="PF01619"/>
    </source>
</evidence>
<keyword evidence="5" id="KW-0547">Nucleotide-binding</keyword>
<evidence type="ECO:0000313" key="11">
    <source>
        <dbReference type="EMBL" id="MFC3960678.1"/>
    </source>
</evidence>